<dbReference type="Proteomes" id="UP001602013">
    <property type="component" value="Unassembled WGS sequence"/>
</dbReference>
<dbReference type="InterPro" id="IPR009057">
    <property type="entry name" value="Homeodomain-like_sf"/>
</dbReference>
<protein>
    <submittedName>
        <fullName evidence="5">TetR/AcrR family transcriptional regulator</fullName>
    </submittedName>
</protein>
<dbReference type="Gene3D" id="1.10.357.10">
    <property type="entry name" value="Tetracycline Repressor, domain 2"/>
    <property type="match status" value="1"/>
</dbReference>
<feature type="compositionally biased region" description="Basic and acidic residues" evidence="3">
    <location>
        <begin position="9"/>
        <end position="20"/>
    </location>
</feature>
<dbReference type="InterPro" id="IPR050109">
    <property type="entry name" value="HTH-type_TetR-like_transc_reg"/>
</dbReference>
<evidence type="ECO:0000259" key="4">
    <source>
        <dbReference type="PROSITE" id="PS50977"/>
    </source>
</evidence>
<dbReference type="PROSITE" id="PS50977">
    <property type="entry name" value="HTH_TETR_2"/>
    <property type="match status" value="1"/>
</dbReference>
<keyword evidence="1 2" id="KW-0238">DNA-binding</keyword>
<feature type="DNA-binding region" description="H-T-H motif" evidence="2">
    <location>
        <begin position="45"/>
        <end position="64"/>
    </location>
</feature>
<dbReference type="SUPFAM" id="SSF48498">
    <property type="entry name" value="Tetracyclin repressor-like, C-terminal domain"/>
    <property type="match status" value="1"/>
</dbReference>
<dbReference type="PANTHER" id="PTHR30055">
    <property type="entry name" value="HTH-TYPE TRANSCRIPTIONAL REGULATOR RUTR"/>
    <property type="match status" value="1"/>
</dbReference>
<dbReference type="EMBL" id="JBIASD010000004">
    <property type="protein sequence ID" value="MFF3665660.1"/>
    <property type="molecule type" value="Genomic_DNA"/>
</dbReference>
<evidence type="ECO:0000256" key="1">
    <source>
        <dbReference type="ARBA" id="ARBA00023125"/>
    </source>
</evidence>
<dbReference type="InterPro" id="IPR001647">
    <property type="entry name" value="HTH_TetR"/>
</dbReference>
<evidence type="ECO:0000313" key="5">
    <source>
        <dbReference type="EMBL" id="MFF3665660.1"/>
    </source>
</evidence>
<proteinExistence type="predicted"/>
<name>A0ABW6SL21_9ACTN</name>
<dbReference type="PANTHER" id="PTHR30055:SF231">
    <property type="entry name" value="TRANSCRIPTIONAL REGULATORY PROTEIN (PROBABLY DEOR-FAMILY)-RELATED"/>
    <property type="match status" value="1"/>
</dbReference>
<evidence type="ECO:0000256" key="3">
    <source>
        <dbReference type="SAM" id="MobiDB-lite"/>
    </source>
</evidence>
<comment type="caution">
    <text evidence="5">The sequence shown here is derived from an EMBL/GenBank/DDBJ whole genome shotgun (WGS) entry which is preliminary data.</text>
</comment>
<dbReference type="Pfam" id="PF17940">
    <property type="entry name" value="TetR_C_31"/>
    <property type="match status" value="1"/>
</dbReference>
<evidence type="ECO:0000256" key="2">
    <source>
        <dbReference type="PROSITE-ProRule" id="PRU00335"/>
    </source>
</evidence>
<accession>A0ABW6SL21</accession>
<dbReference type="InterPro" id="IPR041583">
    <property type="entry name" value="TetR_C_31"/>
</dbReference>
<reference evidence="5 6" key="1">
    <citation type="submission" date="2024-10" db="EMBL/GenBank/DDBJ databases">
        <title>The Natural Products Discovery Center: Release of the First 8490 Sequenced Strains for Exploring Actinobacteria Biosynthetic Diversity.</title>
        <authorList>
            <person name="Kalkreuter E."/>
            <person name="Kautsar S.A."/>
            <person name="Yang D."/>
            <person name="Bader C.D."/>
            <person name="Teijaro C.N."/>
            <person name="Fluegel L."/>
            <person name="Davis C.M."/>
            <person name="Simpson J.R."/>
            <person name="Lauterbach L."/>
            <person name="Steele A.D."/>
            <person name="Gui C."/>
            <person name="Meng S."/>
            <person name="Li G."/>
            <person name="Viehrig K."/>
            <person name="Ye F."/>
            <person name="Su P."/>
            <person name="Kiefer A.F."/>
            <person name="Nichols A."/>
            <person name="Cepeda A.J."/>
            <person name="Yan W."/>
            <person name="Fan B."/>
            <person name="Jiang Y."/>
            <person name="Adhikari A."/>
            <person name="Zheng C.-J."/>
            <person name="Schuster L."/>
            <person name="Cowan T.M."/>
            <person name="Smanski M.J."/>
            <person name="Chevrette M.G."/>
            <person name="De Carvalho L.P.S."/>
            <person name="Shen B."/>
        </authorList>
    </citation>
    <scope>NUCLEOTIDE SEQUENCE [LARGE SCALE GENOMIC DNA]</scope>
    <source>
        <strain evidence="5 6">NPDC002173</strain>
    </source>
</reference>
<gene>
    <name evidence="5" type="ORF">ACFYXI_08690</name>
</gene>
<organism evidence="5 6">
    <name type="scientific">Microtetraspora malaysiensis</name>
    <dbReference type="NCBI Taxonomy" id="161358"/>
    <lineage>
        <taxon>Bacteria</taxon>
        <taxon>Bacillati</taxon>
        <taxon>Actinomycetota</taxon>
        <taxon>Actinomycetes</taxon>
        <taxon>Streptosporangiales</taxon>
        <taxon>Streptosporangiaceae</taxon>
        <taxon>Microtetraspora</taxon>
    </lineage>
</organism>
<dbReference type="Pfam" id="PF00440">
    <property type="entry name" value="TetR_N"/>
    <property type="match status" value="1"/>
</dbReference>
<sequence>MTGPAPSGDDGKARRKPQERALRRKEALVEAAVTLLGEGGFTAVTHRAVAERAGIPLAATSYYFTSRDELVARAFAVLVERDLRLMRASLTEEAATGSLVELAQALLRAYASDRGRQLGLWELYLQAGREPALQDIARSWTDGWHDIVRTLLERAGYPCGASEVHFLATLVSGLWLELLVEDRPGALDRAGEMVARGLRAISA</sequence>
<dbReference type="InterPro" id="IPR036271">
    <property type="entry name" value="Tet_transcr_reg_TetR-rel_C_sf"/>
</dbReference>
<dbReference type="PRINTS" id="PR00455">
    <property type="entry name" value="HTHTETR"/>
</dbReference>
<dbReference type="RefSeq" id="WP_387409739.1">
    <property type="nucleotide sequence ID" value="NZ_JBIASD010000004.1"/>
</dbReference>
<feature type="region of interest" description="Disordered" evidence="3">
    <location>
        <begin position="1"/>
        <end position="20"/>
    </location>
</feature>
<feature type="domain" description="HTH tetR-type" evidence="4">
    <location>
        <begin position="22"/>
        <end position="82"/>
    </location>
</feature>
<evidence type="ECO:0000313" key="6">
    <source>
        <dbReference type="Proteomes" id="UP001602013"/>
    </source>
</evidence>
<keyword evidence="6" id="KW-1185">Reference proteome</keyword>
<dbReference type="SUPFAM" id="SSF46689">
    <property type="entry name" value="Homeodomain-like"/>
    <property type="match status" value="1"/>
</dbReference>